<sequence length="819" mass="93495">MESKIPVSVHLPTLLRHRSTVPDVPEDVDYVMQHLNDPNWDLDPPSPSVSTTSFETDVKRETGFSSTQSIRDSDLDTESQVDSTRRPESSRLDLREADIEEFNDESPYAEVRASVSNKDDPSMPVNTFRTWFLGIIIAIALSGINHFFGSRYPSVFISALVAQLIALPLGKAMEWLLPTTRFNTFGYVWSFNPGPFNVKEHTVITAMANTVYIDPYATTIFATQRAFYNENPSVGYQLLLTLSTQLIGYSFVGLARKFLVWPASMIWPSALVNCALLNTLHYNYGRKDKRHMSRERFFLYVMIGGALWYFVPGFLFTGLSIFNWVCWIAPENQVVNTLFGYSTGLGLGFVTFDWSMISWIGSPLVTPWWTEANIFAGFVIIYWFVAPIMYFKNTFFSKFMPVSSAGAYDNTQLSYNISAVITDGVFDDEKYKAYSPIYLSTTFLLAYGTQFAALTAVVVHTFLWYRHDIMRQLRRTLKDERDVHARLMLSYPEVPHWWYAMVGIVAFVLGVVAVEIYPTQFPIWALVLSIVLAFFFMIPVGMLRAITNQILALNIFSEIIAGYVLPGRPIANMVFKTYGYVTMYQGLFFLNDLKVGHYMKIPPRIIFAARIIATILGSFVCVGVQQWMFAHVEDFCQPDQKDGFVCLDTTTFATSSIIWGGIGPRRLFSPGAMYNPILWFFLLGAILPIPFYFLARRYPLSYFRYVNFPVFFAGLGSMPPATGINYSSWAMVGAFFQWFMRRFHFRWWMRYNYILSAALDTGVAVGLILVFFFLQYIKGGVTLNWWGNTVWVNTFDSNGTPFYTVAENQTFGLLPGTWS</sequence>
<evidence type="ECO:0000256" key="3">
    <source>
        <dbReference type="ARBA" id="ARBA00022448"/>
    </source>
</evidence>
<comment type="caution">
    <text evidence="11">The sequence shown here is derived from an EMBL/GenBank/DDBJ whole genome shotgun (WGS) entry which is preliminary data.</text>
</comment>
<keyword evidence="3" id="KW-0813">Transport</keyword>
<keyword evidence="8 10" id="KW-0472">Membrane</keyword>
<comment type="subcellular location">
    <subcellularLocation>
        <location evidence="1">Membrane</location>
        <topology evidence="1">Multi-pass membrane protein</topology>
    </subcellularLocation>
</comment>
<feature type="transmembrane region" description="Helical" evidence="10">
    <location>
        <begin position="605"/>
        <end position="628"/>
    </location>
</feature>
<evidence type="ECO:0000256" key="8">
    <source>
        <dbReference type="ARBA" id="ARBA00023136"/>
    </source>
</evidence>
<evidence type="ECO:0000256" key="4">
    <source>
        <dbReference type="ARBA" id="ARBA00022692"/>
    </source>
</evidence>
<name>A0A1C7MT67_GRIFR</name>
<feature type="compositionally biased region" description="Basic and acidic residues" evidence="9">
    <location>
        <begin position="83"/>
        <end position="97"/>
    </location>
</feature>
<dbReference type="OrthoDB" id="9986677at2759"/>
<dbReference type="NCBIfam" id="TIGR00727">
    <property type="entry name" value="ISP4_OPT"/>
    <property type="match status" value="1"/>
</dbReference>
<keyword evidence="7 10" id="KW-1133">Transmembrane helix</keyword>
<dbReference type="EMBL" id="LUGG01000001">
    <property type="protein sequence ID" value="OBZ80073.1"/>
    <property type="molecule type" value="Genomic_DNA"/>
</dbReference>
<keyword evidence="6" id="KW-0653">Protein transport</keyword>
<comment type="similarity">
    <text evidence="2">Belongs to the oligopeptide OPT transporter family.</text>
</comment>
<feature type="transmembrane region" description="Helical" evidence="10">
    <location>
        <begin position="258"/>
        <end position="277"/>
    </location>
</feature>
<evidence type="ECO:0000256" key="5">
    <source>
        <dbReference type="ARBA" id="ARBA00022856"/>
    </source>
</evidence>
<dbReference type="Pfam" id="PF03169">
    <property type="entry name" value="OPT"/>
    <property type="match status" value="1"/>
</dbReference>
<keyword evidence="4 10" id="KW-0812">Transmembrane</keyword>
<dbReference type="AlphaFoldDB" id="A0A1C7MT67"/>
<feature type="transmembrane region" description="Helical" evidence="10">
    <location>
        <begin position="154"/>
        <end position="173"/>
    </location>
</feature>
<dbReference type="GO" id="GO:0015031">
    <property type="term" value="P:protein transport"/>
    <property type="evidence" value="ECO:0007669"/>
    <property type="project" value="UniProtKB-KW"/>
</dbReference>
<evidence type="ECO:0000256" key="9">
    <source>
        <dbReference type="SAM" id="MobiDB-lite"/>
    </source>
</evidence>
<feature type="transmembrane region" description="Helical" evidence="10">
    <location>
        <begin position="297"/>
        <end position="319"/>
    </location>
</feature>
<dbReference type="PANTHER" id="PTHR22601">
    <property type="entry name" value="ISP4 LIKE PROTEIN"/>
    <property type="match status" value="1"/>
</dbReference>
<organism evidence="11 12">
    <name type="scientific">Grifola frondosa</name>
    <name type="common">Maitake</name>
    <name type="synonym">Polyporus frondosus</name>
    <dbReference type="NCBI Taxonomy" id="5627"/>
    <lineage>
        <taxon>Eukaryota</taxon>
        <taxon>Fungi</taxon>
        <taxon>Dikarya</taxon>
        <taxon>Basidiomycota</taxon>
        <taxon>Agaricomycotina</taxon>
        <taxon>Agaricomycetes</taxon>
        <taxon>Polyporales</taxon>
        <taxon>Grifolaceae</taxon>
        <taxon>Grifola</taxon>
    </lineage>
</organism>
<evidence type="ECO:0000256" key="1">
    <source>
        <dbReference type="ARBA" id="ARBA00004141"/>
    </source>
</evidence>
<accession>A0A1C7MT67</accession>
<proteinExistence type="inferred from homology"/>
<dbReference type="Proteomes" id="UP000092993">
    <property type="component" value="Unassembled WGS sequence"/>
</dbReference>
<keyword evidence="12" id="KW-1185">Reference proteome</keyword>
<feature type="transmembrane region" description="Helical" evidence="10">
    <location>
        <begin position="234"/>
        <end position="252"/>
    </location>
</feature>
<dbReference type="NCBIfam" id="TIGR00728">
    <property type="entry name" value="OPT_sfam"/>
    <property type="match status" value="1"/>
</dbReference>
<feature type="region of interest" description="Disordered" evidence="9">
    <location>
        <begin position="35"/>
        <end position="97"/>
    </location>
</feature>
<feature type="transmembrane region" description="Helical" evidence="10">
    <location>
        <begin position="496"/>
        <end position="517"/>
    </location>
</feature>
<dbReference type="GO" id="GO:0035673">
    <property type="term" value="F:oligopeptide transmembrane transporter activity"/>
    <property type="evidence" value="ECO:0007669"/>
    <property type="project" value="InterPro"/>
</dbReference>
<feature type="transmembrane region" description="Helical" evidence="10">
    <location>
        <begin position="339"/>
        <end position="360"/>
    </location>
</feature>
<feature type="transmembrane region" description="Helical" evidence="10">
    <location>
        <begin position="444"/>
        <end position="465"/>
    </location>
</feature>
<gene>
    <name evidence="11" type="primary">pgt1_0</name>
    <name evidence="11" type="ORF">A0H81_00394</name>
</gene>
<evidence type="ECO:0000256" key="7">
    <source>
        <dbReference type="ARBA" id="ARBA00022989"/>
    </source>
</evidence>
<evidence type="ECO:0000313" key="11">
    <source>
        <dbReference type="EMBL" id="OBZ80073.1"/>
    </source>
</evidence>
<protein>
    <submittedName>
        <fullName evidence="11">Glutathione transporter 1</fullName>
    </submittedName>
</protein>
<dbReference type="InterPro" id="IPR004648">
    <property type="entry name" value="Oligpept_transpt"/>
</dbReference>
<reference evidence="11 12" key="1">
    <citation type="submission" date="2016-03" db="EMBL/GenBank/DDBJ databases">
        <title>Whole genome sequencing of Grifola frondosa 9006-11.</title>
        <authorList>
            <person name="Min B."/>
            <person name="Park H."/>
            <person name="Kim J.-G."/>
            <person name="Cho H."/>
            <person name="Oh Y.-L."/>
            <person name="Kong W.-S."/>
            <person name="Choi I.-G."/>
        </authorList>
    </citation>
    <scope>NUCLEOTIDE SEQUENCE [LARGE SCALE GENOMIC DNA]</scope>
    <source>
        <strain evidence="11 12">9006-11</strain>
    </source>
</reference>
<dbReference type="InterPro" id="IPR004813">
    <property type="entry name" value="OPT"/>
</dbReference>
<evidence type="ECO:0000256" key="6">
    <source>
        <dbReference type="ARBA" id="ARBA00022927"/>
    </source>
</evidence>
<dbReference type="OMA" id="DAIHWPI"/>
<feature type="transmembrane region" description="Helical" evidence="10">
    <location>
        <begin position="523"/>
        <end position="543"/>
    </location>
</feature>
<feature type="transmembrane region" description="Helical" evidence="10">
    <location>
        <begin position="752"/>
        <end position="777"/>
    </location>
</feature>
<feature type="transmembrane region" description="Helical" evidence="10">
    <location>
        <begin position="677"/>
        <end position="695"/>
    </location>
</feature>
<evidence type="ECO:0000313" key="12">
    <source>
        <dbReference type="Proteomes" id="UP000092993"/>
    </source>
</evidence>
<evidence type="ECO:0000256" key="2">
    <source>
        <dbReference type="ARBA" id="ARBA00008807"/>
    </source>
</evidence>
<feature type="transmembrane region" description="Helical" evidence="10">
    <location>
        <begin position="128"/>
        <end position="148"/>
    </location>
</feature>
<keyword evidence="5" id="KW-0571">Peptide transport</keyword>
<evidence type="ECO:0000256" key="10">
    <source>
        <dbReference type="SAM" id="Phobius"/>
    </source>
</evidence>
<feature type="transmembrane region" description="Helical" evidence="10">
    <location>
        <begin position="372"/>
        <end position="391"/>
    </location>
</feature>
<dbReference type="GO" id="GO:0016020">
    <property type="term" value="C:membrane"/>
    <property type="evidence" value="ECO:0007669"/>
    <property type="project" value="UniProtKB-SubCell"/>
</dbReference>